<dbReference type="EMBL" id="KZ987847">
    <property type="protein sequence ID" value="RKP14349.1"/>
    <property type="molecule type" value="Genomic_DNA"/>
</dbReference>
<feature type="compositionally biased region" description="Polar residues" evidence="1">
    <location>
        <begin position="38"/>
        <end position="48"/>
    </location>
</feature>
<keyword evidence="2" id="KW-0732">Signal</keyword>
<evidence type="ECO:0000313" key="4">
    <source>
        <dbReference type="Proteomes" id="UP000267251"/>
    </source>
</evidence>
<name>A0A4V1IYF2_9FUNG</name>
<feature type="compositionally biased region" description="Low complexity" evidence="1">
    <location>
        <begin position="92"/>
        <end position="105"/>
    </location>
</feature>
<gene>
    <name evidence="3" type="ORF">BJ684DRAFT_19238</name>
</gene>
<keyword evidence="4" id="KW-1185">Reference proteome</keyword>
<sequence length="160" mass="17505">MPYLTLLIIHAVLVLLILTPLQRASPASIPSSVSSSSQQPLPTEQPSTSEKEGVQPLDQPQPDDERLKPGHFIKTVEQMQLEALLTPRPIINNTNTSHPSPSSDDTPPPALTEEYVQTLARLFNIHLRPDLPVPASNPINNSPIAEWSPAFSQMGTGYFV</sequence>
<proteinExistence type="predicted"/>
<feature type="signal peptide" evidence="2">
    <location>
        <begin position="1"/>
        <end position="24"/>
    </location>
</feature>
<evidence type="ECO:0000313" key="3">
    <source>
        <dbReference type="EMBL" id="RKP14349.1"/>
    </source>
</evidence>
<dbReference type="AlphaFoldDB" id="A0A4V1IYF2"/>
<feature type="region of interest" description="Disordered" evidence="1">
    <location>
        <begin position="26"/>
        <end position="71"/>
    </location>
</feature>
<accession>A0A4V1IYF2</accession>
<protein>
    <submittedName>
        <fullName evidence="3">Uncharacterized protein</fullName>
    </submittedName>
</protein>
<feature type="region of interest" description="Disordered" evidence="1">
    <location>
        <begin position="84"/>
        <end position="110"/>
    </location>
</feature>
<feature type="compositionally biased region" description="Low complexity" evidence="1">
    <location>
        <begin position="26"/>
        <end position="37"/>
    </location>
</feature>
<dbReference type="Proteomes" id="UP000267251">
    <property type="component" value="Unassembled WGS sequence"/>
</dbReference>
<evidence type="ECO:0000256" key="2">
    <source>
        <dbReference type="SAM" id="SignalP"/>
    </source>
</evidence>
<reference evidence="4" key="1">
    <citation type="journal article" date="2018" name="Nat. Microbiol.">
        <title>Leveraging single-cell genomics to expand the fungal tree of life.</title>
        <authorList>
            <person name="Ahrendt S.R."/>
            <person name="Quandt C.A."/>
            <person name="Ciobanu D."/>
            <person name="Clum A."/>
            <person name="Salamov A."/>
            <person name="Andreopoulos B."/>
            <person name="Cheng J.F."/>
            <person name="Woyke T."/>
            <person name="Pelin A."/>
            <person name="Henrissat B."/>
            <person name="Reynolds N.K."/>
            <person name="Benny G.L."/>
            <person name="Smith M.E."/>
            <person name="James T.Y."/>
            <person name="Grigoriev I.V."/>
        </authorList>
    </citation>
    <scope>NUCLEOTIDE SEQUENCE [LARGE SCALE GENOMIC DNA]</scope>
</reference>
<feature type="chain" id="PRO_5020637701" evidence="2">
    <location>
        <begin position="25"/>
        <end position="160"/>
    </location>
</feature>
<organism evidence="3 4">
    <name type="scientific">Piptocephalis cylindrospora</name>
    <dbReference type="NCBI Taxonomy" id="1907219"/>
    <lineage>
        <taxon>Eukaryota</taxon>
        <taxon>Fungi</taxon>
        <taxon>Fungi incertae sedis</taxon>
        <taxon>Zoopagomycota</taxon>
        <taxon>Zoopagomycotina</taxon>
        <taxon>Zoopagomycetes</taxon>
        <taxon>Zoopagales</taxon>
        <taxon>Piptocephalidaceae</taxon>
        <taxon>Piptocephalis</taxon>
    </lineage>
</organism>
<evidence type="ECO:0000256" key="1">
    <source>
        <dbReference type="SAM" id="MobiDB-lite"/>
    </source>
</evidence>